<keyword evidence="8" id="KW-1185">Reference proteome</keyword>
<evidence type="ECO:0000256" key="4">
    <source>
        <dbReference type="ARBA" id="ARBA00023163"/>
    </source>
</evidence>
<dbReference type="OrthoDB" id="9775106at2"/>
<dbReference type="PROSITE" id="PS50932">
    <property type="entry name" value="HTH_LACI_2"/>
    <property type="match status" value="1"/>
</dbReference>
<evidence type="ECO:0000256" key="1">
    <source>
        <dbReference type="ARBA" id="ARBA00022491"/>
    </source>
</evidence>
<dbReference type="PROSITE" id="PS00356">
    <property type="entry name" value="HTH_LACI_1"/>
    <property type="match status" value="1"/>
</dbReference>
<feature type="domain" description="HTH lacI-type" evidence="5">
    <location>
        <begin position="6"/>
        <end position="61"/>
    </location>
</feature>
<accession>A0A429ZET1</accession>
<dbReference type="CDD" id="cd01392">
    <property type="entry name" value="HTH_LacI"/>
    <property type="match status" value="1"/>
</dbReference>
<evidence type="ECO:0000259" key="5">
    <source>
        <dbReference type="PROSITE" id="PS50932"/>
    </source>
</evidence>
<dbReference type="InterPro" id="IPR028082">
    <property type="entry name" value="Peripla_BP_I"/>
</dbReference>
<dbReference type="PANTHER" id="PTHR30146">
    <property type="entry name" value="LACI-RELATED TRANSCRIPTIONAL REPRESSOR"/>
    <property type="match status" value="1"/>
</dbReference>
<dbReference type="Gene3D" id="1.10.260.40">
    <property type="entry name" value="lambda repressor-like DNA-binding domains"/>
    <property type="match status" value="1"/>
</dbReference>
<evidence type="ECO:0000313" key="8">
    <source>
        <dbReference type="Proteomes" id="UP000288490"/>
    </source>
</evidence>
<dbReference type="InterPro" id="IPR010982">
    <property type="entry name" value="Lambda_DNA-bd_dom_sf"/>
</dbReference>
<sequence>MTKKKITIKDVAKQSGVSITTVSQILNGKQQQFHPDTVKKVFQARDDLGYAPDYFARRMIMKKSQTIGIIVPDITNPFFATLVKGIEEVLFKSDFMTILCNVDTNDDKGIKALEALNHRGVDGLIVASSGVSMSELVKQDALKNIPVIELDRQSTSQTMDSIKTNDYLGGKLVAELLNEMEHHTVVALFPEFPSQNILKRLEGFTNHFLGQVIHFSTELSKASGKKRVSDILLTDATAIFAANDEIAFGVYTGLNDYGKKIPEDYSVVGYDDIEMSSYVFPSLTTVSQPIFELGQKTANTLIQRIESPEMDETEIILPVKLIKRLSVAHP</sequence>
<dbReference type="InterPro" id="IPR001761">
    <property type="entry name" value="Peripla_BP/Lac1_sug-bd_dom"/>
</dbReference>
<dbReference type="PROSITE" id="PS50943">
    <property type="entry name" value="HTH_CROC1"/>
    <property type="match status" value="1"/>
</dbReference>
<dbReference type="InterPro" id="IPR000843">
    <property type="entry name" value="HTH_LacI"/>
</dbReference>
<dbReference type="SUPFAM" id="SSF47413">
    <property type="entry name" value="lambda repressor-like DNA-binding domains"/>
    <property type="match status" value="1"/>
</dbReference>
<dbReference type="SMART" id="SM00354">
    <property type="entry name" value="HTH_LACI"/>
    <property type="match status" value="1"/>
</dbReference>
<comment type="caution">
    <text evidence="7">The sequence shown here is derived from an EMBL/GenBank/DDBJ whole genome shotgun (WGS) entry which is preliminary data.</text>
</comment>
<feature type="domain" description="HTH cro/C1-type" evidence="6">
    <location>
        <begin position="3"/>
        <end position="55"/>
    </location>
</feature>
<dbReference type="GO" id="GO:0000976">
    <property type="term" value="F:transcription cis-regulatory region binding"/>
    <property type="evidence" value="ECO:0007669"/>
    <property type="project" value="TreeGrafter"/>
</dbReference>
<evidence type="ECO:0000256" key="3">
    <source>
        <dbReference type="ARBA" id="ARBA00023125"/>
    </source>
</evidence>
<name>A0A429ZET1_9ENTE</name>
<dbReference type="SUPFAM" id="SSF53822">
    <property type="entry name" value="Periplasmic binding protein-like I"/>
    <property type="match status" value="1"/>
</dbReference>
<keyword evidence="4" id="KW-0804">Transcription</keyword>
<proteinExistence type="predicted"/>
<dbReference type="RefSeq" id="WP_125958112.1">
    <property type="nucleotide sequence ID" value="NZ_JAQEJV010000015.1"/>
</dbReference>
<evidence type="ECO:0000259" key="6">
    <source>
        <dbReference type="PROSITE" id="PS50943"/>
    </source>
</evidence>
<reference evidence="7 8" key="1">
    <citation type="submission" date="2017-05" db="EMBL/GenBank/DDBJ databases">
        <title>Vagococcus spp. assemblies.</title>
        <authorList>
            <person name="Gulvik C.A."/>
        </authorList>
    </citation>
    <scope>NUCLEOTIDE SEQUENCE [LARGE SCALE GENOMIC DNA]</scope>
    <source>
        <strain evidence="7 8">SS1994</strain>
    </source>
</reference>
<dbReference type="NCBIfam" id="NF047341">
    <property type="entry name" value="lactose_RbsR"/>
    <property type="match status" value="1"/>
</dbReference>
<dbReference type="Pfam" id="PF00532">
    <property type="entry name" value="Peripla_BP_1"/>
    <property type="match status" value="1"/>
</dbReference>
<gene>
    <name evidence="7" type="ORF">CBF36_08925</name>
</gene>
<dbReference type="EMBL" id="NGJT01000017">
    <property type="protein sequence ID" value="RST92200.1"/>
    <property type="molecule type" value="Genomic_DNA"/>
</dbReference>
<dbReference type="Pfam" id="PF00356">
    <property type="entry name" value="LacI"/>
    <property type="match status" value="1"/>
</dbReference>
<dbReference type="AlphaFoldDB" id="A0A429ZET1"/>
<dbReference type="PRINTS" id="PR00036">
    <property type="entry name" value="HTHLACI"/>
</dbReference>
<keyword evidence="3" id="KW-0238">DNA-binding</keyword>
<dbReference type="InterPro" id="IPR001387">
    <property type="entry name" value="Cro/C1-type_HTH"/>
</dbReference>
<dbReference type="Gene3D" id="3.40.50.2300">
    <property type="match status" value="2"/>
</dbReference>
<dbReference type="Proteomes" id="UP000288490">
    <property type="component" value="Unassembled WGS sequence"/>
</dbReference>
<keyword evidence="2" id="KW-0805">Transcription regulation</keyword>
<protein>
    <submittedName>
        <fullName evidence="7">LacI family transcriptional regulator</fullName>
    </submittedName>
</protein>
<organism evidence="7 8">
    <name type="scientific">Vagococcus bubulae</name>
    <dbReference type="NCBI Taxonomy" id="1977868"/>
    <lineage>
        <taxon>Bacteria</taxon>
        <taxon>Bacillati</taxon>
        <taxon>Bacillota</taxon>
        <taxon>Bacilli</taxon>
        <taxon>Lactobacillales</taxon>
        <taxon>Enterococcaceae</taxon>
        <taxon>Vagococcus</taxon>
    </lineage>
</organism>
<evidence type="ECO:0000313" key="7">
    <source>
        <dbReference type="EMBL" id="RST92200.1"/>
    </source>
</evidence>
<keyword evidence="1" id="KW-0678">Repressor</keyword>
<dbReference type="GO" id="GO:0003700">
    <property type="term" value="F:DNA-binding transcription factor activity"/>
    <property type="evidence" value="ECO:0007669"/>
    <property type="project" value="TreeGrafter"/>
</dbReference>
<evidence type="ECO:0000256" key="2">
    <source>
        <dbReference type="ARBA" id="ARBA00023015"/>
    </source>
</evidence>
<dbReference type="PANTHER" id="PTHR30146:SF148">
    <property type="entry name" value="HTH-TYPE TRANSCRIPTIONAL REPRESSOR PURR-RELATED"/>
    <property type="match status" value="1"/>
</dbReference>